<protein>
    <recommendedName>
        <fullName evidence="4">Helicase ATP-binding domain-containing protein</fullName>
    </recommendedName>
</protein>
<dbReference type="PANTHER" id="PTHR47957">
    <property type="entry name" value="ATP-DEPENDENT HELICASE HRQ1"/>
    <property type="match status" value="1"/>
</dbReference>
<dbReference type="GO" id="GO:0036297">
    <property type="term" value="P:interstrand cross-link repair"/>
    <property type="evidence" value="ECO:0007669"/>
    <property type="project" value="TreeGrafter"/>
</dbReference>
<dbReference type="PROSITE" id="PS51192">
    <property type="entry name" value="HELICASE_ATP_BIND_1"/>
    <property type="match status" value="1"/>
</dbReference>
<dbReference type="OrthoDB" id="3197455at2"/>
<dbReference type="InterPro" id="IPR014001">
    <property type="entry name" value="Helicase_ATP-bd"/>
</dbReference>
<dbReference type="InterPro" id="IPR001650">
    <property type="entry name" value="Helicase_C-like"/>
</dbReference>
<evidence type="ECO:0000256" key="3">
    <source>
        <dbReference type="SAM" id="MobiDB-lite"/>
    </source>
</evidence>
<feature type="domain" description="Helicase ATP-binding" evidence="4">
    <location>
        <begin position="110"/>
        <end position="391"/>
    </location>
</feature>
<dbReference type="Proteomes" id="UP000321793">
    <property type="component" value="Unassembled WGS sequence"/>
</dbReference>
<evidence type="ECO:0000256" key="2">
    <source>
        <dbReference type="ARBA" id="ARBA00022840"/>
    </source>
</evidence>
<dbReference type="InterPro" id="IPR011545">
    <property type="entry name" value="DEAD/DEAH_box_helicase_dom"/>
</dbReference>
<dbReference type="PANTHER" id="PTHR47957:SF3">
    <property type="entry name" value="ATP-DEPENDENT HELICASE HRQ1"/>
    <property type="match status" value="1"/>
</dbReference>
<dbReference type="GO" id="GO:0003676">
    <property type="term" value="F:nucleic acid binding"/>
    <property type="evidence" value="ECO:0007669"/>
    <property type="project" value="InterPro"/>
</dbReference>
<sequence>MKTTPLTLRDDLASAYLRYVDTAFWLRNEQLMRERRHILQSKDMLLSECLLEPVLPYPATEDLLDATRLVGISDEAARIVGKALFGSFVKPGEPITLREHQAEAVLHHFKPGVEDHRNVVVTSGTGSGKTESFLLPTLLRLTEEARTWSPQTAPDVWWQAKPSPTKWRPMRAPETRPAAVRTLILYPTNALVEDQMTRLRRAVRRIGNELPSRPLWFGRYTGVSLGSTKRPSGGGFAFEEVLGQLRDQTAEFSRLRDEGTVSEEDLSQFPDPTAHELLVRWEMVEDPPDILVTNYSMLNAMLMRHHEEAVFEKTRAWLASSTTNVFTLVVDELHLYRGTQGSEVAMVVRNLLARLGLAPDSPQLRVIATSASLSEDSSGLTYLEQFFGCSPSSFFVTAGKPLTLPPLHTLDRHHSIRRSGLPAAGPLSQALAAACVDPDSGRARATEAPVVAERLFGTVDDNLEGLGGVLAELADAKTAQAGVPIRAHQFVRTMRGMWACSNQECSGVEASAREARNVGKVFGIPTLACDACGSRVLELLYCYSCGDVSLGGFVVDRANPNAGEGEGVVIGSANVGVVSAEAPPVFRRLYGDYVWFWPGDRPIEADPSWTKTTPESKKTVAFSFAPARLDPAVGLISPALGDGNGWVLRVDAHDDGAKIPALPDRCPRCDSEGWNPGDKYFSGTVRSPIRAHTSGAAQSTQLYLSQLVRSMGETPVESRTIVFTDSRDDAARTAAGVGLNHYRDVIRQVTQQILAEGPVDIDELVARAARMEPLDAAEQLMFEDFKGRYPEAAQLSAKAAFVPLAPSEQSIVDEALRTARGNSRVQWGELRQALTDRLVSLGIPPAGSGPSAAKNQDDSPWWEAFTPPSPGLWTPLPPGVREPQAAMHRERLATALATALFGRAGRDLEAMGIAYFASGRKPTARGPLSSADLDAQVLSSVIRVLGIRRRWVGGDSKPTASPPPAVNGYLKAVAEFHSVDMGDLQEWVSTELVKAGLVQDWLLDLKSLAVPLVLVPCSSEEFVCGVCSFSHGHASAGVCANHGCYRPKVVARSRRHDDLDTDYYGWLARQVPRRMATAELTGQTKPLSEQRRRARVFKEVLLPNPVENSLTVPLDVLSVTTTMEVGVDIGSLRSTLMANMPPQRFNYQQRVGRVGRAGQVFSYAVTVCRDRTHDDDYYANPQRMTGDDPPQPFLDLQRPRIVRRVVAAELLRRAFLSLQDPPKWTRSSIHGTYGTTADWPGRRPEIQGWLRERGNVSPTVTRFCAHTGLDQTQRDEIVDWAANGELIGEIDEAIQRDGGTTAELSELLATYGVLPMFGFPTRVRRLVRKRPKAVSELDTVSVSDRPLDQAVSMFAPGARVVRDGALHTVAGFADWTPTWKGMAPVDAIGPEVRVGACDACGASFVEPVTEICPICTATLRLIPMHQPSGFRTTYRQEDFDDENDESPSAGAPSISVSGPPDREVTIDGSTLLSYDQAQLVQVNDNNGTLFPVAKDGDGSYLVTDPSLFPDVKGWPPKLTPLKEIAIGELRTTDVLTVGLQNAHLPGGLVPYSSKVLPAGMAAYWSLAEVLRRSAKRLLDIDPQELEFGLYPTSQGSMTVFIADALDNGAGYAAELGSEDNFRELLSTTRLALERDWNEKAHSACASSCLDCLRSYDNRRLHGALDWRLALDMLDLLAGEALAPSRWFDLGLETARGIASTRLMSLEAGQTEGGVPYLAHRDRGKAVLLGHPLWQRDEDYAVDEQIIAIDELEDSLGAHGTTQSDVFEALRKPLSLLRWLM</sequence>
<proteinExistence type="predicted"/>
<dbReference type="GO" id="GO:0043138">
    <property type="term" value="F:3'-5' DNA helicase activity"/>
    <property type="evidence" value="ECO:0007669"/>
    <property type="project" value="TreeGrafter"/>
</dbReference>
<evidence type="ECO:0000256" key="1">
    <source>
        <dbReference type="ARBA" id="ARBA00022741"/>
    </source>
</evidence>
<dbReference type="Pfam" id="PF00271">
    <property type="entry name" value="Helicase_C"/>
    <property type="match status" value="1"/>
</dbReference>
<organism evidence="5 6">
    <name type="scientific">Knoellia locipacati</name>
    <dbReference type="NCBI Taxonomy" id="882824"/>
    <lineage>
        <taxon>Bacteria</taxon>
        <taxon>Bacillati</taxon>
        <taxon>Actinomycetota</taxon>
        <taxon>Actinomycetes</taxon>
        <taxon>Micrococcales</taxon>
        <taxon>Intrasporangiaceae</taxon>
        <taxon>Knoellia</taxon>
    </lineage>
</organism>
<dbReference type="InterPro" id="IPR027417">
    <property type="entry name" value="P-loop_NTPase"/>
</dbReference>
<gene>
    <name evidence="5" type="ORF">KLO01_12920</name>
</gene>
<dbReference type="Pfam" id="PF00270">
    <property type="entry name" value="DEAD"/>
    <property type="match status" value="1"/>
</dbReference>
<feature type="region of interest" description="Disordered" evidence="3">
    <location>
        <begin position="1439"/>
        <end position="1462"/>
    </location>
</feature>
<accession>A0A512SZ88</accession>
<name>A0A512SZ88_9MICO</name>
<keyword evidence="2" id="KW-0067">ATP-binding</keyword>
<dbReference type="SMART" id="SM00487">
    <property type="entry name" value="DEXDc"/>
    <property type="match status" value="1"/>
</dbReference>
<evidence type="ECO:0000259" key="4">
    <source>
        <dbReference type="PROSITE" id="PS51192"/>
    </source>
</evidence>
<comment type="caution">
    <text evidence="5">The sequence shown here is derived from an EMBL/GenBank/DDBJ whole genome shotgun (WGS) entry which is preliminary data.</text>
</comment>
<evidence type="ECO:0000313" key="5">
    <source>
        <dbReference type="EMBL" id="GEQ13245.1"/>
    </source>
</evidence>
<dbReference type="InterPro" id="IPR018973">
    <property type="entry name" value="MZB"/>
</dbReference>
<dbReference type="GO" id="GO:0005524">
    <property type="term" value="F:ATP binding"/>
    <property type="evidence" value="ECO:0007669"/>
    <property type="project" value="UniProtKB-KW"/>
</dbReference>
<keyword evidence="1" id="KW-0547">Nucleotide-binding</keyword>
<dbReference type="GO" id="GO:0006289">
    <property type="term" value="P:nucleotide-excision repair"/>
    <property type="evidence" value="ECO:0007669"/>
    <property type="project" value="TreeGrafter"/>
</dbReference>
<dbReference type="Pfam" id="PF09369">
    <property type="entry name" value="MZB"/>
    <property type="match status" value="1"/>
</dbReference>
<dbReference type="SMART" id="SM00490">
    <property type="entry name" value="HELICc"/>
    <property type="match status" value="1"/>
</dbReference>
<evidence type="ECO:0000313" key="6">
    <source>
        <dbReference type="Proteomes" id="UP000321793"/>
    </source>
</evidence>
<keyword evidence="6" id="KW-1185">Reference proteome</keyword>
<dbReference type="Gene3D" id="3.40.50.300">
    <property type="entry name" value="P-loop containing nucleotide triphosphate hydrolases"/>
    <property type="match status" value="2"/>
</dbReference>
<dbReference type="EMBL" id="BKBA01000004">
    <property type="protein sequence ID" value="GEQ13245.1"/>
    <property type="molecule type" value="Genomic_DNA"/>
</dbReference>
<dbReference type="SUPFAM" id="SSF52540">
    <property type="entry name" value="P-loop containing nucleoside triphosphate hydrolases"/>
    <property type="match status" value="2"/>
</dbReference>
<reference evidence="5 6" key="1">
    <citation type="submission" date="2019-07" db="EMBL/GenBank/DDBJ databases">
        <title>Whole genome shotgun sequence of Knoellia locipacati NBRC 109775.</title>
        <authorList>
            <person name="Hosoyama A."/>
            <person name="Uohara A."/>
            <person name="Ohji S."/>
            <person name="Ichikawa N."/>
        </authorList>
    </citation>
    <scope>NUCLEOTIDE SEQUENCE [LARGE SCALE GENOMIC DNA]</scope>
    <source>
        <strain evidence="5 6">NBRC 109775</strain>
    </source>
</reference>
<dbReference type="RefSeq" id="WP_147063353.1">
    <property type="nucleotide sequence ID" value="NZ_BAABDN010000001.1"/>
</dbReference>